<evidence type="ECO:0000313" key="21">
    <source>
        <dbReference type="EMBL" id="CAH1101281.1"/>
    </source>
</evidence>
<keyword evidence="8 16" id="KW-0255">Endonuclease</keyword>
<dbReference type="PANTHER" id="PTHR10139">
    <property type="entry name" value="DOUBLE-STRAND BREAK REPAIR PROTEIN MRE11"/>
    <property type="match status" value="1"/>
</dbReference>
<dbReference type="GO" id="GO:0031573">
    <property type="term" value="P:mitotic intra-S DNA damage checkpoint signaling"/>
    <property type="evidence" value="ECO:0007669"/>
    <property type="project" value="TreeGrafter"/>
</dbReference>
<keyword evidence="10 16" id="KW-0378">Hydrolase</keyword>
<dbReference type="GO" id="GO:0042138">
    <property type="term" value="P:meiotic DNA double-strand break formation"/>
    <property type="evidence" value="ECO:0007669"/>
    <property type="project" value="TreeGrafter"/>
</dbReference>
<evidence type="ECO:0000313" key="22">
    <source>
        <dbReference type="Proteomes" id="UP001153636"/>
    </source>
</evidence>
<accession>A0A9P0CH36</accession>
<dbReference type="NCBIfam" id="TIGR00583">
    <property type="entry name" value="mre11"/>
    <property type="match status" value="1"/>
</dbReference>
<dbReference type="InterPro" id="IPR038487">
    <property type="entry name" value="Mre11_capping_dom"/>
</dbReference>
<dbReference type="Gene3D" id="3.60.21.10">
    <property type="match status" value="1"/>
</dbReference>
<dbReference type="FunFam" id="3.60.21.10:FF:000011">
    <property type="entry name" value="Double-strand break repair protein"/>
    <property type="match status" value="1"/>
</dbReference>
<evidence type="ECO:0000256" key="9">
    <source>
        <dbReference type="ARBA" id="ARBA00022763"/>
    </source>
</evidence>
<evidence type="ECO:0000256" key="14">
    <source>
        <dbReference type="ARBA" id="ARBA00023242"/>
    </source>
</evidence>
<evidence type="ECO:0000256" key="17">
    <source>
        <dbReference type="PIRSR" id="PIRSR000882-1"/>
    </source>
</evidence>
<dbReference type="Gene3D" id="3.30.110.110">
    <property type="entry name" value="Mre11, capping domain"/>
    <property type="match status" value="1"/>
</dbReference>
<evidence type="ECO:0000256" key="6">
    <source>
        <dbReference type="ARBA" id="ARBA00022722"/>
    </source>
</evidence>
<evidence type="ECO:0000256" key="13">
    <source>
        <dbReference type="ARBA" id="ARBA00023211"/>
    </source>
</evidence>
<evidence type="ECO:0000256" key="16">
    <source>
        <dbReference type="PIRNR" id="PIRNR000882"/>
    </source>
</evidence>
<feature type="compositionally biased region" description="Basic residues" evidence="19">
    <location>
        <begin position="587"/>
        <end position="604"/>
    </location>
</feature>
<evidence type="ECO:0000256" key="11">
    <source>
        <dbReference type="ARBA" id="ARBA00022839"/>
    </source>
</evidence>
<dbReference type="InterPro" id="IPR029052">
    <property type="entry name" value="Metallo-depent_PP-like"/>
</dbReference>
<name>A0A9P0CH36_9CUCU</name>
<dbReference type="GO" id="GO:0008296">
    <property type="term" value="F:3'-5'-DNA exonuclease activity"/>
    <property type="evidence" value="ECO:0007669"/>
    <property type="project" value="InterPro"/>
</dbReference>
<evidence type="ECO:0000256" key="2">
    <source>
        <dbReference type="ARBA" id="ARBA00004123"/>
    </source>
</evidence>
<dbReference type="Pfam" id="PF00149">
    <property type="entry name" value="Metallophos"/>
    <property type="match status" value="1"/>
</dbReference>
<dbReference type="SMART" id="SM01347">
    <property type="entry name" value="Mre11_DNA_bind"/>
    <property type="match status" value="1"/>
</dbReference>
<dbReference type="InterPro" id="IPR007281">
    <property type="entry name" value="Mre11_DNA-bd"/>
</dbReference>
<sequence length="604" mass="68022">MSQLSERSADASSERNEEDIFNILIATDIHLGYAEDDPVRGPDTFETLEEILQIAATEQVDFVLLGGDLFHDAQPSPYCIFKCMELFKKYCLGDRPVTIEFLSDPAQNFSQSENPTVNYEDPNLNIELPVFSIHGNHDDPTGQKYTSSLDLLATSGLVNYFGKWSNFDHIEISPILLKKGNSKLALYGLSHIRDERLGRLFLDDKVKMLSPGNADDWFHLLVWHQNRASRGSKNFIPDHTLPEFLDLVIWGHEHDCRIVAERKPNGVHISQPGSSVATSLIGGEAEPKHVGILKIHKKDFKIEPVELKTVRPFVYREIILKDDTPEDEDYDEDSTVVSSEYSKQLVTSIIEEMIKEAKEMGHTPKVSEKPLIRLIVRYKNEKQVFNTIRFGQSYVGKVANPENMLKFSCLKERTHKKNAQGVLEVEFEGPVLADRVEDLVSQHFTEKDSLSFFALNSLNEAVKKYIDSNDVNAISDVADNFMKEALKHLEKDLPEVDQTEQCILNFKNDVEKDAVNFVNNILNDPKRQKASKQSNNDDDDDVVSVIIDDDDDSDDEPAAGVNGSMFELFGKTKKPSLRGTGAGGSRRTPRARGPRRAGRGRAGK</sequence>
<dbReference type="GO" id="GO:0000723">
    <property type="term" value="P:telomere maintenance"/>
    <property type="evidence" value="ECO:0007669"/>
    <property type="project" value="TreeGrafter"/>
</dbReference>
<dbReference type="OrthoDB" id="30417at2759"/>
<keyword evidence="6 16" id="KW-0540">Nuclease</keyword>
<comment type="function">
    <text evidence="16">Core component of the MRN complex, which plays a central role in double-strand break (DSB) repair, DNA recombination, maintenance of telomere integrity and meiosis. The MRN complex is involved in the repair of DNA double-strand breaks (DSBs) via homologous recombination (HR), an error-free mechanism which primarily occurs during S and G2 phases. The complex (1) mediates the end resection of damaged DNA, which generates proper single-stranded DNA, a key initial steps in HR, and is (2) required for the recruitment of other repair factors and efficient activation of ATM and ATR upon DNA damage. Within the MRN complex, MRE11 possesses both single-strand endonuclease activity and double-strand-specific 3'-5' exonuclease activity. MRE11 first endonucleolytically cleaves the 5' strand at DNA DSB ends to prevent non-homologous end joining (NHEJ) and licence HR. It then generates a single-stranded DNA gap via 3' to 5' exonucleolytic degradation, which is required for single-strand invasion and recombination.</text>
</comment>
<evidence type="ECO:0000256" key="19">
    <source>
        <dbReference type="SAM" id="MobiDB-lite"/>
    </source>
</evidence>
<dbReference type="GO" id="GO:0007095">
    <property type="term" value="P:mitotic G2 DNA damage checkpoint signaling"/>
    <property type="evidence" value="ECO:0007669"/>
    <property type="project" value="TreeGrafter"/>
</dbReference>
<keyword evidence="22" id="KW-1185">Reference proteome</keyword>
<dbReference type="GO" id="GO:0030145">
    <property type="term" value="F:manganese ion binding"/>
    <property type="evidence" value="ECO:0007669"/>
    <property type="project" value="UniProtKB-UniRule"/>
</dbReference>
<dbReference type="GO" id="GO:0097552">
    <property type="term" value="P:mitochondrial double-strand break repair via homologous recombination"/>
    <property type="evidence" value="ECO:0007669"/>
    <property type="project" value="TreeGrafter"/>
</dbReference>
<keyword evidence="14 16" id="KW-0539">Nucleus</keyword>
<dbReference type="PIRSF" id="PIRSF000882">
    <property type="entry name" value="DSB_repair_MRE11"/>
    <property type="match status" value="1"/>
</dbReference>
<dbReference type="GO" id="GO:0035861">
    <property type="term" value="C:site of double-strand break"/>
    <property type="evidence" value="ECO:0007669"/>
    <property type="project" value="TreeGrafter"/>
</dbReference>
<evidence type="ECO:0000256" key="3">
    <source>
        <dbReference type="ARBA" id="ARBA00004286"/>
    </source>
</evidence>
<evidence type="ECO:0000256" key="4">
    <source>
        <dbReference type="ARBA" id="ARBA00009028"/>
    </source>
</evidence>
<keyword evidence="9 16" id="KW-0227">DNA damage</keyword>
<feature type="domain" description="Mre11 DNA-binding" evidence="20">
    <location>
        <begin position="300"/>
        <end position="465"/>
    </location>
</feature>
<dbReference type="Proteomes" id="UP001153636">
    <property type="component" value="Chromosome 11"/>
</dbReference>
<evidence type="ECO:0000256" key="8">
    <source>
        <dbReference type="ARBA" id="ARBA00022759"/>
    </source>
</evidence>
<comment type="subcellular location">
    <subcellularLocation>
        <location evidence="3">Chromosome</location>
    </subcellularLocation>
    <subcellularLocation>
        <location evidence="2 16">Nucleus</location>
    </subcellularLocation>
</comment>
<evidence type="ECO:0000256" key="7">
    <source>
        <dbReference type="ARBA" id="ARBA00022723"/>
    </source>
</evidence>
<dbReference type="GO" id="GO:0000724">
    <property type="term" value="P:double-strand break repair via homologous recombination"/>
    <property type="evidence" value="ECO:0007669"/>
    <property type="project" value="TreeGrafter"/>
</dbReference>
<dbReference type="AlphaFoldDB" id="A0A9P0CH36"/>
<proteinExistence type="inferred from homology"/>
<reference evidence="21" key="1">
    <citation type="submission" date="2022-01" db="EMBL/GenBank/DDBJ databases">
        <authorList>
            <person name="King R."/>
        </authorList>
    </citation>
    <scope>NUCLEOTIDE SEQUENCE</scope>
</reference>
<keyword evidence="12 16" id="KW-0234">DNA repair</keyword>
<comment type="similarity">
    <text evidence="4 16 18">Belongs to the MRE11/RAD32 family.</text>
</comment>
<keyword evidence="13 16" id="KW-0464">Manganese</keyword>
<keyword evidence="7" id="KW-0479">Metal-binding</keyword>
<dbReference type="GO" id="GO:0030870">
    <property type="term" value="C:Mre11 complex"/>
    <property type="evidence" value="ECO:0007669"/>
    <property type="project" value="UniProtKB-UniRule"/>
</dbReference>
<organism evidence="21 22">
    <name type="scientific">Psylliodes chrysocephalus</name>
    <dbReference type="NCBI Taxonomy" id="3402493"/>
    <lineage>
        <taxon>Eukaryota</taxon>
        <taxon>Metazoa</taxon>
        <taxon>Ecdysozoa</taxon>
        <taxon>Arthropoda</taxon>
        <taxon>Hexapoda</taxon>
        <taxon>Insecta</taxon>
        <taxon>Pterygota</taxon>
        <taxon>Neoptera</taxon>
        <taxon>Endopterygota</taxon>
        <taxon>Coleoptera</taxon>
        <taxon>Polyphaga</taxon>
        <taxon>Cucujiformia</taxon>
        <taxon>Chrysomeloidea</taxon>
        <taxon>Chrysomelidae</taxon>
        <taxon>Galerucinae</taxon>
        <taxon>Alticini</taxon>
        <taxon>Psylliodes</taxon>
    </lineage>
</organism>
<dbReference type="CDD" id="cd00840">
    <property type="entry name" value="MPP_Mre11_N"/>
    <property type="match status" value="1"/>
</dbReference>
<evidence type="ECO:0000256" key="12">
    <source>
        <dbReference type="ARBA" id="ARBA00023204"/>
    </source>
</evidence>
<dbReference type="InterPro" id="IPR003701">
    <property type="entry name" value="Mre11"/>
</dbReference>
<keyword evidence="11 16" id="KW-0269">Exonuclease</keyword>
<dbReference type="InterPro" id="IPR004843">
    <property type="entry name" value="Calcineurin-like_PHP"/>
</dbReference>
<evidence type="ECO:0000256" key="10">
    <source>
        <dbReference type="ARBA" id="ARBA00022801"/>
    </source>
</evidence>
<keyword evidence="15 16" id="KW-0469">Meiosis</keyword>
<evidence type="ECO:0000256" key="1">
    <source>
        <dbReference type="ARBA" id="ARBA00001936"/>
    </source>
</evidence>
<evidence type="ECO:0000256" key="5">
    <source>
        <dbReference type="ARBA" id="ARBA00022454"/>
    </source>
</evidence>
<protein>
    <recommendedName>
        <fullName evidence="16">Double-strand break repair protein</fullName>
    </recommendedName>
</protein>
<dbReference type="PANTHER" id="PTHR10139:SF1">
    <property type="entry name" value="DOUBLE-STRAND BREAK REPAIR PROTEIN MRE11"/>
    <property type="match status" value="1"/>
</dbReference>
<feature type="compositionally biased region" description="Acidic residues" evidence="19">
    <location>
        <begin position="536"/>
        <end position="557"/>
    </location>
</feature>
<dbReference type="InterPro" id="IPR041796">
    <property type="entry name" value="Mre11_N"/>
</dbReference>
<dbReference type="GO" id="GO:0000014">
    <property type="term" value="F:single-stranded DNA endodeoxyribonuclease activity"/>
    <property type="evidence" value="ECO:0007669"/>
    <property type="project" value="TreeGrafter"/>
</dbReference>
<evidence type="ECO:0000259" key="20">
    <source>
        <dbReference type="SMART" id="SM01347"/>
    </source>
</evidence>
<comment type="cofactor">
    <cofactor evidence="1 16">
        <name>Mn(2+)</name>
        <dbReference type="ChEBI" id="CHEBI:29035"/>
    </cofactor>
</comment>
<feature type="active site" description="Proton donor" evidence="17">
    <location>
        <position position="137"/>
    </location>
</feature>
<keyword evidence="5" id="KW-0158">Chromosome</keyword>
<gene>
    <name evidence="21" type="ORF">PSYICH_LOCUS2802</name>
</gene>
<evidence type="ECO:0000256" key="15">
    <source>
        <dbReference type="ARBA" id="ARBA00023254"/>
    </source>
</evidence>
<dbReference type="SUPFAM" id="SSF56300">
    <property type="entry name" value="Metallo-dependent phosphatases"/>
    <property type="match status" value="1"/>
</dbReference>
<feature type="region of interest" description="Disordered" evidence="19">
    <location>
        <begin position="526"/>
        <end position="604"/>
    </location>
</feature>
<dbReference type="GO" id="GO:0006303">
    <property type="term" value="P:double-strand break repair via nonhomologous end joining"/>
    <property type="evidence" value="ECO:0007669"/>
    <property type="project" value="TreeGrafter"/>
</dbReference>
<dbReference type="EMBL" id="OV651823">
    <property type="protein sequence ID" value="CAH1101281.1"/>
    <property type="molecule type" value="Genomic_DNA"/>
</dbReference>
<dbReference type="Pfam" id="PF04152">
    <property type="entry name" value="Mre11_DNA_bind"/>
    <property type="match status" value="1"/>
</dbReference>
<evidence type="ECO:0000256" key="18">
    <source>
        <dbReference type="RuleBase" id="RU003447"/>
    </source>
</evidence>